<name>A0ABP0TGM4_9BRYO</name>
<reference evidence="3" key="1">
    <citation type="submission" date="2024-02" db="EMBL/GenBank/DDBJ databases">
        <authorList>
            <consortium name="ELIXIR-Norway"/>
            <consortium name="Elixir Norway"/>
        </authorList>
    </citation>
    <scope>NUCLEOTIDE SEQUENCE</scope>
</reference>
<keyword evidence="1" id="KW-0880">Kelch repeat</keyword>
<evidence type="ECO:0000256" key="1">
    <source>
        <dbReference type="ARBA" id="ARBA00022441"/>
    </source>
</evidence>
<organism evidence="3 4">
    <name type="scientific">Sphagnum troendelagicum</name>
    <dbReference type="NCBI Taxonomy" id="128251"/>
    <lineage>
        <taxon>Eukaryota</taxon>
        <taxon>Viridiplantae</taxon>
        <taxon>Streptophyta</taxon>
        <taxon>Embryophyta</taxon>
        <taxon>Bryophyta</taxon>
        <taxon>Sphagnophytina</taxon>
        <taxon>Sphagnopsida</taxon>
        <taxon>Sphagnales</taxon>
        <taxon>Sphagnaceae</taxon>
        <taxon>Sphagnum</taxon>
    </lineage>
</organism>
<evidence type="ECO:0000313" key="3">
    <source>
        <dbReference type="EMBL" id="CAK9196171.1"/>
    </source>
</evidence>
<dbReference type="SUPFAM" id="SSF117281">
    <property type="entry name" value="Kelch motif"/>
    <property type="match status" value="1"/>
</dbReference>
<gene>
    <name evidence="3" type="ORF">CSSPTR1EN2_LOCUS3340</name>
</gene>
<dbReference type="InterPro" id="IPR015915">
    <property type="entry name" value="Kelch-typ_b-propeller"/>
</dbReference>
<dbReference type="EMBL" id="OZ019903">
    <property type="protein sequence ID" value="CAK9196171.1"/>
    <property type="molecule type" value="Genomic_DNA"/>
</dbReference>
<evidence type="ECO:0000313" key="4">
    <source>
        <dbReference type="Proteomes" id="UP001497512"/>
    </source>
</evidence>
<dbReference type="Proteomes" id="UP001497512">
    <property type="component" value="Chromosome 11"/>
</dbReference>
<keyword evidence="2" id="KW-0677">Repeat</keyword>
<dbReference type="Gene3D" id="2.120.10.80">
    <property type="entry name" value="Kelch-type beta propeller"/>
    <property type="match status" value="1"/>
</dbReference>
<dbReference type="PANTHER" id="PTHR46093">
    <property type="entry name" value="ACYL-COA-BINDING DOMAIN-CONTAINING PROTEIN 5"/>
    <property type="match status" value="1"/>
</dbReference>
<evidence type="ECO:0000256" key="2">
    <source>
        <dbReference type="ARBA" id="ARBA00022737"/>
    </source>
</evidence>
<sequence length="273" mass="29136">MVWSQPQTQGTVPSPCARHAGATIGKSFYIIGGGDNKSISDTLVLNMDTVVWSLVASVKGQTAISSEGLSVVVVEDSLVAFCGYNGHFKNQVHKKLQSKILESPAAAAAATFAAPLPVLSSLNGTIICALDNSATSKKLALALKVNEELQEATLAAQAECSKLQSELAMAWFSSSELEQSCLSILENGTVEILNMPLIESVHVAEMAFCMLPLGVSKLRQNLQCMEILQWELDLLQCQKDASKEAVIQAAQKQGTGVWSWLAGSPPDSDRVED</sequence>
<accession>A0ABP0TGM4</accession>
<protein>
    <submittedName>
        <fullName evidence="3">Uncharacterized protein</fullName>
    </submittedName>
</protein>
<dbReference type="PANTHER" id="PTHR46093:SF3">
    <property type="entry name" value="ACYL-COA-BINDING DOMAIN-CONTAINING PROTEIN 4"/>
    <property type="match status" value="1"/>
</dbReference>
<proteinExistence type="predicted"/>
<keyword evidence="4" id="KW-1185">Reference proteome</keyword>
<dbReference type="Pfam" id="PF24681">
    <property type="entry name" value="Kelch_KLHDC2_KLHL20_DRC7"/>
    <property type="match status" value="1"/>
</dbReference>